<dbReference type="InterPro" id="IPR001736">
    <property type="entry name" value="PLipase_D/transphosphatidylase"/>
</dbReference>
<evidence type="ECO:0000259" key="2">
    <source>
        <dbReference type="PROSITE" id="PS50035"/>
    </source>
</evidence>
<reference evidence="4" key="1">
    <citation type="journal article" date="2014" name="Genome Announc.">
        <title>Genome sequence and annotation of Acremonium chrysogenum, producer of the beta-lactam antibiotic cephalosporin C.</title>
        <authorList>
            <person name="Terfehr D."/>
            <person name="Dahlmann T.A."/>
            <person name="Specht T."/>
            <person name="Zadra I."/>
            <person name="Kuernsteiner H."/>
            <person name="Kueck U."/>
        </authorList>
    </citation>
    <scope>NUCLEOTIDE SEQUENCE [LARGE SCALE GENOMIC DNA]</scope>
    <source>
        <strain evidence="4">ATCC 11550 / CBS 779.69 / DSM 880 / IAM 14645 / JCM 23072 / IMI 49137</strain>
    </source>
</reference>
<dbReference type="OrthoDB" id="9997422at2759"/>
<dbReference type="Gene3D" id="3.30.870.10">
    <property type="entry name" value="Endonuclease Chain A"/>
    <property type="match status" value="2"/>
</dbReference>
<dbReference type="Pfam" id="PF13091">
    <property type="entry name" value="PLDc_2"/>
    <property type="match status" value="1"/>
</dbReference>
<dbReference type="GO" id="GO:0032049">
    <property type="term" value="P:cardiolipin biosynthetic process"/>
    <property type="evidence" value="ECO:0007669"/>
    <property type="project" value="UniProtKB-ARBA"/>
</dbReference>
<keyword evidence="4" id="KW-1185">Reference proteome</keyword>
<evidence type="ECO:0000313" key="4">
    <source>
        <dbReference type="Proteomes" id="UP000029964"/>
    </source>
</evidence>
<dbReference type="EMBL" id="JPKY01000020">
    <property type="protein sequence ID" value="KFH46394.1"/>
    <property type="molecule type" value="Genomic_DNA"/>
</dbReference>
<feature type="region of interest" description="Disordered" evidence="1">
    <location>
        <begin position="40"/>
        <end position="59"/>
    </location>
</feature>
<dbReference type="SUPFAM" id="SSF56024">
    <property type="entry name" value="Phospholipase D/nuclease"/>
    <property type="match status" value="2"/>
</dbReference>
<evidence type="ECO:0000313" key="3">
    <source>
        <dbReference type="EMBL" id="KFH46394.1"/>
    </source>
</evidence>
<dbReference type="Proteomes" id="UP000029964">
    <property type="component" value="Unassembled WGS sequence"/>
</dbReference>
<dbReference type="InterPro" id="IPR025202">
    <property type="entry name" value="PLD-like_dom"/>
</dbReference>
<dbReference type="PANTHER" id="PTHR21248">
    <property type="entry name" value="CARDIOLIPIN SYNTHASE"/>
    <property type="match status" value="1"/>
</dbReference>
<proteinExistence type="predicted"/>
<dbReference type="STRING" id="857340.A0A086TAL2"/>
<protein>
    <recommendedName>
        <fullName evidence="2">PLD phosphodiesterase domain-containing protein</fullName>
    </recommendedName>
</protein>
<dbReference type="CDD" id="cd00138">
    <property type="entry name" value="PLDc_SF"/>
    <property type="match status" value="1"/>
</dbReference>
<dbReference type="HOGENOM" id="CLU_008053_1_0_1"/>
<organism evidence="3 4">
    <name type="scientific">Hapsidospora chrysogenum (strain ATCC 11550 / CBS 779.69 / DSM 880 / IAM 14645 / JCM 23072 / IMI 49137)</name>
    <name type="common">Acremonium chrysogenum</name>
    <dbReference type="NCBI Taxonomy" id="857340"/>
    <lineage>
        <taxon>Eukaryota</taxon>
        <taxon>Fungi</taxon>
        <taxon>Dikarya</taxon>
        <taxon>Ascomycota</taxon>
        <taxon>Pezizomycotina</taxon>
        <taxon>Sordariomycetes</taxon>
        <taxon>Hypocreomycetidae</taxon>
        <taxon>Hypocreales</taxon>
        <taxon>Bionectriaceae</taxon>
        <taxon>Hapsidospora</taxon>
    </lineage>
</organism>
<accession>A0A086TAL2</accession>
<comment type="caution">
    <text evidence="3">The sequence shown here is derived from an EMBL/GenBank/DDBJ whole genome shotgun (WGS) entry which is preliminary data.</text>
</comment>
<dbReference type="PROSITE" id="PS50035">
    <property type="entry name" value="PLD"/>
    <property type="match status" value="2"/>
</dbReference>
<feature type="compositionally biased region" description="Basic and acidic residues" evidence="1">
    <location>
        <begin position="296"/>
        <end position="309"/>
    </location>
</feature>
<evidence type="ECO:0000256" key="1">
    <source>
        <dbReference type="SAM" id="MobiDB-lite"/>
    </source>
</evidence>
<name>A0A086TAL2_HAPC1</name>
<dbReference type="PANTHER" id="PTHR21248:SF11">
    <property type="entry name" value="PLD PHOSPHODIESTERASE DOMAIN-CONTAINING PROTEIN"/>
    <property type="match status" value="1"/>
</dbReference>
<sequence>MVSPHILHLCRARERVTSAVEKHPDGAPGEIFHQLYGHTSRERRPGKVSHGPPPPSPSAWKQALQCGRWGPTEPSRLFLQAFADSLGCLDEGPTLGVVSPPLMGSHGTISLTVMAPLLEIARHCSNLIVRAEREVFFTTSVWQPSEAQRLTRNALIELSKRAGQRGQRVSVRIMFDKAAIANLFDAHWVVRPAEWTPRAIQLPAPEEIPHVDMEVLSFHRLPLGTLHAKFCVVDREIAAVMSNNIEDNDNMEMMVQLEGPVVDSLYDTALITWKKPVRSPTRPVPDDESSYSTSSHESHSTRGTFDEARPEAVAEGIQLPEHSAEDPHYDDDMVCEIARVQSQYSANTYQSALQATNRHLNATAKLPIEPAIRDIPEGDEMTPYVFTETLHPVPMAIVSRPAYSPFSKTSLHVPQNEAWLSLIRNAQRSIFIQTPDLNAAPLMPALADALRRGVEVTYYVSFGYNDAGEAIPGQGGTNEQAARTLLAPRAPHPPVLQVPILPRHAKLLIADDAVAVQGSGNQDTQSWFHSQELNVMVDSREICARWREMVERNQNTRLFGRVAGDGVWRDVEGHPAAGYTGDPGVAGGIVWGVAGMFKKIRDAGGL</sequence>
<feature type="region of interest" description="Disordered" evidence="1">
    <location>
        <begin position="277"/>
        <end position="309"/>
    </location>
</feature>
<feature type="domain" description="PLD phosphodiesterase" evidence="2">
    <location>
        <begin position="504"/>
        <end position="526"/>
    </location>
</feature>
<feature type="domain" description="PLD phosphodiesterase" evidence="2">
    <location>
        <begin position="222"/>
        <end position="249"/>
    </location>
</feature>
<gene>
    <name evidence="3" type="ORF">ACRE_028430</name>
</gene>
<dbReference type="GO" id="GO:0030572">
    <property type="term" value="F:phosphatidyltransferase activity"/>
    <property type="evidence" value="ECO:0007669"/>
    <property type="project" value="UniProtKB-ARBA"/>
</dbReference>
<dbReference type="AlphaFoldDB" id="A0A086TAL2"/>